<organism evidence="1 2">
    <name type="scientific">Actinoalloteichus fjordicus</name>
    <dbReference type="NCBI Taxonomy" id="1612552"/>
    <lineage>
        <taxon>Bacteria</taxon>
        <taxon>Bacillati</taxon>
        <taxon>Actinomycetota</taxon>
        <taxon>Actinomycetes</taxon>
        <taxon>Pseudonocardiales</taxon>
        <taxon>Pseudonocardiaceae</taxon>
        <taxon>Actinoalloteichus</taxon>
    </lineage>
</organism>
<reference evidence="2" key="1">
    <citation type="submission" date="2016-06" db="EMBL/GenBank/DDBJ databases">
        <title>Complete genome sequence of Actinoalloteichus fjordicus DSM 46855 (=ADI127-17), type strain of the new species Actinoalloteichus fjordicus.</title>
        <authorList>
            <person name="Ruckert C."/>
            <person name="Nouioui I."/>
            <person name="Willmese J."/>
            <person name="van Wezel G."/>
            <person name="Klenk H.-P."/>
            <person name="Kalinowski J."/>
            <person name="Zotchev S.B."/>
        </authorList>
    </citation>
    <scope>NUCLEOTIDE SEQUENCE [LARGE SCALE GENOMIC DNA]</scope>
    <source>
        <strain evidence="2">ADI127-7</strain>
    </source>
</reference>
<protein>
    <submittedName>
        <fullName evidence="1">Uncharacterized protein</fullName>
    </submittedName>
</protein>
<proteinExistence type="predicted"/>
<accession>A0AAC9LFG7</accession>
<keyword evidence="2" id="KW-1185">Reference proteome</keyword>
<sequence length="128" mass="13047">MVDSVLVAIAAAVARQASGLLASGARSAVAALAKTIGDRFADDPQATAALTAAADDPQDDQRVERLAETIDRAAQEDAAFARRVQTLWEAARTEGTATGGGVVNQISGRVQGNVVQARDIQGGITFGG</sequence>
<dbReference type="KEGG" id="acad:UA74_21920"/>
<dbReference type="EMBL" id="CP016076">
    <property type="protein sequence ID" value="APU16406.1"/>
    <property type="molecule type" value="Genomic_DNA"/>
</dbReference>
<dbReference type="Proteomes" id="UP000185511">
    <property type="component" value="Chromosome"/>
</dbReference>
<name>A0AAC9LFG7_9PSEU</name>
<gene>
    <name evidence="1" type="ORF">UA74_21920</name>
</gene>
<evidence type="ECO:0000313" key="2">
    <source>
        <dbReference type="Proteomes" id="UP000185511"/>
    </source>
</evidence>
<evidence type="ECO:0000313" key="1">
    <source>
        <dbReference type="EMBL" id="APU16406.1"/>
    </source>
</evidence>
<dbReference type="AlphaFoldDB" id="A0AAC9LFG7"/>
<dbReference type="RefSeq" id="WP_075744093.1">
    <property type="nucleotide sequence ID" value="NZ_CP016076.1"/>
</dbReference>